<comment type="caution">
    <text evidence="3">The sequence shown here is derived from an EMBL/GenBank/DDBJ whole genome shotgun (WGS) entry which is preliminary data.</text>
</comment>
<reference evidence="3 4" key="1">
    <citation type="submission" date="2024-01" db="EMBL/GenBank/DDBJ databases">
        <title>Genome assemblies of Stephania.</title>
        <authorList>
            <person name="Yang L."/>
        </authorList>
    </citation>
    <scope>NUCLEOTIDE SEQUENCE [LARGE SCALE GENOMIC DNA]</scope>
    <source>
        <strain evidence="3">YNDBR</strain>
        <tissue evidence="3">Leaf</tissue>
    </source>
</reference>
<gene>
    <name evidence="3" type="ORF">Syun_023777</name>
</gene>
<evidence type="ECO:0000256" key="1">
    <source>
        <dbReference type="SAM" id="MobiDB-lite"/>
    </source>
</evidence>
<accession>A0AAP0F9M4</accession>
<keyword evidence="4" id="KW-1185">Reference proteome</keyword>
<feature type="region of interest" description="Disordered" evidence="1">
    <location>
        <begin position="89"/>
        <end position="123"/>
    </location>
</feature>
<protein>
    <submittedName>
        <fullName evidence="3">Uncharacterized protein</fullName>
    </submittedName>
</protein>
<evidence type="ECO:0000313" key="4">
    <source>
        <dbReference type="Proteomes" id="UP001420932"/>
    </source>
</evidence>
<sequence>MDERHVSTSPKQRITVRHVGSHSPLLRHDEPIHTCHVCSTSCATNGNGHVAAHSPTSQLTPTCFPATWDRTYLSTATLHDSTNAVWPPTLSVNPRAPRGTHSLTASTPRHRVPPRQPPPPTRSIKARHVARTKKSANRTLTRGIAYFYKLGVIRDRKGKENHSKFGHTGGHPGLSPPFLGRVFLPLPRLIFYILFVFFFYYYGRLKSPT</sequence>
<evidence type="ECO:0000256" key="2">
    <source>
        <dbReference type="SAM" id="Phobius"/>
    </source>
</evidence>
<evidence type="ECO:0000313" key="3">
    <source>
        <dbReference type="EMBL" id="KAK9107766.1"/>
    </source>
</evidence>
<feature type="transmembrane region" description="Helical" evidence="2">
    <location>
        <begin position="182"/>
        <end position="202"/>
    </location>
</feature>
<proteinExistence type="predicted"/>
<name>A0AAP0F9M4_9MAGN</name>
<keyword evidence="2" id="KW-1133">Transmembrane helix</keyword>
<keyword evidence="2" id="KW-0472">Membrane</keyword>
<organism evidence="3 4">
    <name type="scientific">Stephania yunnanensis</name>
    <dbReference type="NCBI Taxonomy" id="152371"/>
    <lineage>
        <taxon>Eukaryota</taxon>
        <taxon>Viridiplantae</taxon>
        <taxon>Streptophyta</taxon>
        <taxon>Embryophyta</taxon>
        <taxon>Tracheophyta</taxon>
        <taxon>Spermatophyta</taxon>
        <taxon>Magnoliopsida</taxon>
        <taxon>Ranunculales</taxon>
        <taxon>Menispermaceae</taxon>
        <taxon>Menispermoideae</taxon>
        <taxon>Cissampelideae</taxon>
        <taxon>Stephania</taxon>
    </lineage>
</organism>
<dbReference type="Proteomes" id="UP001420932">
    <property type="component" value="Unassembled WGS sequence"/>
</dbReference>
<keyword evidence="2" id="KW-0812">Transmembrane</keyword>
<dbReference type="AlphaFoldDB" id="A0AAP0F9M4"/>
<dbReference type="EMBL" id="JBBNAF010000010">
    <property type="protein sequence ID" value="KAK9107766.1"/>
    <property type="molecule type" value="Genomic_DNA"/>
</dbReference>